<evidence type="ECO:0000259" key="3">
    <source>
        <dbReference type="PROSITE" id="PS50110"/>
    </source>
</evidence>
<dbReference type="SMART" id="SM00448">
    <property type="entry name" value="REC"/>
    <property type="match status" value="1"/>
</dbReference>
<keyword evidence="5" id="KW-1185">Reference proteome</keyword>
<name>A0A1Y5SQZ5_9RHOB</name>
<dbReference type="Gene3D" id="3.40.50.2300">
    <property type="match status" value="1"/>
</dbReference>
<dbReference type="Proteomes" id="UP000193409">
    <property type="component" value="Unassembled WGS sequence"/>
</dbReference>
<dbReference type="Pfam" id="PF00072">
    <property type="entry name" value="Response_reg"/>
    <property type="match status" value="1"/>
</dbReference>
<protein>
    <submittedName>
        <fullName evidence="4">KDP operon transcriptional regulatory protein KdpE</fullName>
    </submittedName>
</protein>
<dbReference type="InterPro" id="IPR011006">
    <property type="entry name" value="CheY-like_superfamily"/>
</dbReference>
<feature type="modified residue" description="4-aspartylphosphate" evidence="2">
    <location>
        <position position="66"/>
    </location>
</feature>
<dbReference type="PROSITE" id="PS50110">
    <property type="entry name" value="RESPONSE_REGULATORY"/>
    <property type="match status" value="1"/>
</dbReference>
<dbReference type="SUPFAM" id="SSF52172">
    <property type="entry name" value="CheY-like"/>
    <property type="match status" value="1"/>
</dbReference>
<dbReference type="PANTHER" id="PTHR44591:SF25">
    <property type="entry name" value="CHEMOTAXIS TWO-COMPONENT RESPONSE REGULATOR"/>
    <property type="match status" value="1"/>
</dbReference>
<reference evidence="4 5" key="1">
    <citation type="submission" date="2017-03" db="EMBL/GenBank/DDBJ databases">
        <authorList>
            <person name="Afonso C.L."/>
            <person name="Miller P.J."/>
            <person name="Scott M.A."/>
            <person name="Spackman E."/>
            <person name="Goraichik I."/>
            <person name="Dimitrov K.M."/>
            <person name="Suarez D.L."/>
            <person name="Swayne D.E."/>
        </authorList>
    </citation>
    <scope>NUCLEOTIDE SEQUENCE [LARGE SCALE GENOMIC DNA]</scope>
    <source>
        <strain evidence="4 5">CECT 7680</strain>
    </source>
</reference>
<evidence type="ECO:0000256" key="1">
    <source>
        <dbReference type="ARBA" id="ARBA00022553"/>
    </source>
</evidence>
<accession>A0A1Y5SQZ5</accession>
<dbReference type="AlphaFoldDB" id="A0A1Y5SQZ5"/>
<proteinExistence type="predicted"/>
<evidence type="ECO:0000256" key="2">
    <source>
        <dbReference type="PROSITE-ProRule" id="PRU00169"/>
    </source>
</evidence>
<evidence type="ECO:0000313" key="4">
    <source>
        <dbReference type="EMBL" id="SLN43259.1"/>
    </source>
</evidence>
<dbReference type="CDD" id="cd00156">
    <property type="entry name" value="REC"/>
    <property type="match status" value="1"/>
</dbReference>
<organism evidence="4 5">
    <name type="scientific">Pseudoruegeria aquimaris</name>
    <dbReference type="NCBI Taxonomy" id="393663"/>
    <lineage>
        <taxon>Bacteria</taxon>
        <taxon>Pseudomonadati</taxon>
        <taxon>Pseudomonadota</taxon>
        <taxon>Alphaproteobacteria</taxon>
        <taxon>Rhodobacterales</taxon>
        <taxon>Roseobacteraceae</taxon>
        <taxon>Pseudoruegeria</taxon>
    </lineage>
</organism>
<dbReference type="InterPro" id="IPR001789">
    <property type="entry name" value="Sig_transdc_resp-reg_receiver"/>
</dbReference>
<dbReference type="GO" id="GO:0000160">
    <property type="term" value="P:phosphorelay signal transduction system"/>
    <property type="evidence" value="ECO:0007669"/>
    <property type="project" value="InterPro"/>
</dbReference>
<evidence type="ECO:0000313" key="5">
    <source>
        <dbReference type="Proteomes" id="UP000193409"/>
    </source>
</evidence>
<dbReference type="RefSeq" id="WP_176244122.1">
    <property type="nucleotide sequence ID" value="NZ_FWFQ01000014.1"/>
</dbReference>
<gene>
    <name evidence="4" type="primary">kdpE</name>
    <name evidence="4" type="ORF">PSA7680_02165</name>
</gene>
<dbReference type="PANTHER" id="PTHR44591">
    <property type="entry name" value="STRESS RESPONSE REGULATOR PROTEIN 1"/>
    <property type="match status" value="1"/>
</dbReference>
<keyword evidence="1 2" id="KW-0597">Phosphoprotein</keyword>
<feature type="domain" description="Response regulatory" evidence="3">
    <location>
        <begin position="17"/>
        <end position="130"/>
    </location>
</feature>
<sequence length="238" mass="25952">MPSPLPLAPRGPLSGVSLLLVEDSRFASDATRLMCRHTGMRMRRAGSLETAWRHLSRDCPDVLIADVGLPDGCGLALIARLKALRTRPAVLLATSGDPGHRDAARQAGAQGFLEKPVASLARFQSAILAHLPEGDEERQPSLAACAAPARLEPDRLAYYDDLAAARRSFAALSRIRRRAEDPGVAYLSRFVRGVARSADDPDLERAARRLSRDARRGAPELVQLFDLVDARLRERPPI</sequence>
<dbReference type="InterPro" id="IPR050595">
    <property type="entry name" value="Bact_response_regulator"/>
</dbReference>
<dbReference type="EMBL" id="FWFQ01000014">
    <property type="protein sequence ID" value="SLN43259.1"/>
    <property type="molecule type" value="Genomic_DNA"/>
</dbReference>